<dbReference type="EnsemblPlants" id="Pp3c14_15320V3.2">
    <property type="protein sequence ID" value="Pp3c14_15320V3.2"/>
    <property type="gene ID" value="Pp3c14_15320"/>
</dbReference>
<reference evidence="3 4" key="1">
    <citation type="journal article" date="2008" name="Science">
        <title>The Physcomitrella genome reveals evolutionary insights into the conquest of land by plants.</title>
        <authorList>
            <person name="Rensing S."/>
            <person name="Lang D."/>
            <person name="Zimmer A."/>
            <person name="Terry A."/>
            <person name="Salamov A."/>
            <person name="Shapiro H."/>
            <person name="Nishiyama T."/>
            <person name="Perroud P.-F."/>
            <person name="Lindquist E."/>
            <person name="Kamisugi Y."/>
            <person name="Tanahashi T."/>
            <person name="Sakakibara K."/>
            <person name="Fujita T."/>
            <person name="Oishi K."/>
            <person name="Shin-I T."/>
            <person name="Kuroki Y."/>
            <person name="Toyoda A."/>
            <person name="Suzuki Y."/>
            <person name="Hashimoto A."/>
            <person name="Yamaguchi K."/>
            <person name="Sugano A."/>
            <person name="Kohara Y."/>
            <person name="Fujiyama A."/>
            <person name="Anterola A."/>
            <person name="Aoki S."/>
            <person name="Ashton N."/>
            <person name="Barbazuk W.B."/>
            <person name="Barker E."/>
            <person name="Bennetzen J."/>
            <person name="Bezanilla M."/>
            <person name="Blankenship R."/>
            <person name="Cho S.H."/>
            <person name="Dutcher S."/>
            <person name="Estelle M."/>
            <person name="Fawcett J.A."/>
            <person name="Gundlach H."/>
            <person name="Hanada K."/>
            <person name="Heyl A."/>
            <person name="Hicks K.A."/>
            <person name="Hugh J."/>
            <person name="Lohr M."/>
            <person name="Mayer K."/>
            <person name="Melkozernov A."/>
            <person name="Murata T."/>
            <person name="Nelson D."/>
            <person name="Pils B."/>
            <person name="Prigge M."/>
            <person name="Reiss B."/>
            <person name="Renner T."/>
            <person name="Rombauts S."/>
            <person name="Rushton P."/>
            <person name="Sanderfoot A."/>
            <person name="Schween G."/>
            <person name="Shiu S.-H."/>
            <person name="Stueber K."/>
            <person name="Theodoulou F.L."/>
            <person name="Tu H."/>
            <person name="Van de Peer Y."/>
            <person name="Verrier P.J."/>
            <person name="Waters E."/>
            <person name="Wood A."/>
            <person name="Yang L."/>
            <person name="Cove D."/>
            <person name="Cuming A."/>
            <person name="Hasebe M."/>
            <person name="Lucas S."/>
            <person name="Mishler D.B."/>
            <person name="Reski R."/>
            <person name="Grigoriev I."/>
            <person name="Quatrano R.S."/>
            <person name="Boore J.L."/>
        </authorList>
    </citation>
    <scope>NUCLEOTIDE SEQUENCE [LARGE SCALE GENOMIC DNA]</scope>
    <source>
        <strain evidence="3 4">cv. Gransden 2004</strain>
    </source>
</reference>
<dbReference type="Proteomes" id="UP000006727">
    <property type="component" value="Chromosome 14"/>
</dbReference>
<sequence>MADTTHFSSGDPEELDDEHKPNGVETVHNVAKEEKVLESKHEVSVNASQPPESLGRQMVSCAPNPSKCNEPSKPVEEEEILEIKTPGFVRLFGRDTCEYSNHGSRHEAHNTSSDGSEDDSSPSSAHQPPHLPPTVHLRVPMKDEHDVHEVVAALKIKGVSDIACDLANQIVKVTGTADPDRLLKKVKKVKPKSKIISYSNPLEIPPTPESFSSSPPPSYAYHRPTIFEAHIKPPPRSHVFTRDSYGPYGPPLHSQFRPNSRPPADPMYYEDESSYPPNVRPHPPPPPPPPVFYGDDSFYPDYVPSNLSSSPHSRRSTSPPRRRSYFHERNSPNFGPPPMNHPGGPAYRHGSNPWSHGVSYWMDNRPPIPVRMQRMYY</sequence>
<dbReference type="GO" id="GO:0046872">
    <property type="term" value="F:metal ion binding"/>
    <property type="evidence" value="ECO:0007669"/>
    <property type="project" value="UniProtKB-KW"/>
</dbReference>
<accession>A0A7I4AUK7</accession>
<dbReference type="RefSeq" id="XP_073394536.1">
    <property type="nucleotide sequence ID" value="XM_073538435.1"/>
</dbReference>
<dbReference type="GeneID" id="112291523"/>
<evidence type="ECO:0000256" key="2">
    <source>
        <dbReference type="SAM" id="MobiDB-lite"/>
    </source>
</evidence>
<proteinExistence type="predicted"/>
<keyword evidence="1" id="KW-0479">Metal-binding</keyword>
<name>A0A7I4AUK7_PHYPA</name>
<evidence type="ECO:0000313" key="3">
    <source>
        <dbReference type="EnsemblPlants" id="Pp3c14_15320V3.2"/>
    </source>
</evidence>
<reference evidence="3" key="3">
    <citation type="submission" date="2020-12" db="UniProtKB">
        <authorList>
            <consortium name="EnsemblPlants"/>
        </authorList>
    </citation>
    <scope>IDENTIFICATION</scope>
</reference>
<evidence type="ECO:0008006" key="5">
    <source>
        <dbReference type="Google" id="ProtNLM"/>
    </source>
</evidence>
<feature type="compositionally biased region" description="Basic residues" evidence="2">
    <location>
        <begin position="312"/>
        <end position="324"/>
    </location>
</feature>
<dbReference type="PANTHER" id="PTHR22814:SF336">
    <property type="entry name" value="HEAVY METAL-ASSOCIATED ISOPRENYLATED PLANT PROTEIN 23"/>
    <property type="match status" value="1"/>
</dbReference>
<dbReference type="EMBL" id="ABEU02000014">
    <property type="status" value="NOT_ANNOTATED_CDS"/>
    <property type="molecule type" value="Genomic_DNA"/>
</dbReference>
<evidence type="ECO:0000313" key="4">
    <source>
        <dbReference type="Proteomes" id="UP000006727"/>
    </source>
</evidence>
<gene>
    <name evidence="3" type="primary">LOC112291523</name>
</gene>
<evidence type="ECO:0000256" key="1">
    <source>
        <dbReference type="ARBA" id="ARBA00022723"/>
    </source>
</evidence>
<dbReference type="Gramene" id="Pp3c14_15320V3.2">
    <property type="protein sequence ID" value="Pp3c14_15320V3.2"/>
    <property type="gene ID" value="Pp3c14_15320"/>
</dbReference>
<dbReference type="PANTHER" id="PTHR22814">
    <property type="entry name" value="COPPER TRANSPORT PROTEIN ATOX1-RELATED"/>
    <property type="match status" value="1"/>
</dbReference>
<dbReference type="AlphaFoldDB" id="A0A7I4AUK7"/>
<reference evidence="3 4" key="2">
    <citation type="journal article" date="2018" name="Plant J.">
        <title>The Physcomitrella patens chromosome-scale assembly reveals moss genome structure and evolution.</title>
        <authorList>
            <person name="Lang D."/>
            <person name="Ullrich K.K."/>
            <person name="Murat F."/>
            <person name="Fuchs J."/>
            <person name="Jenkins J."/>
            <person name="Haas F.B."/>
            <person name="Piednoel M."/>
            <person name="Gundlach H."/>
            <person name="Van Bel M."/>
            <person name="Meyberg R."/>
            <person name="Vives C."/>
            <person name="Morata J."/>
            <person name="Symeonidi A."/>
            <person name="Hiss M."/>
            <person name="Muchero W."/>
            <person name="Kamisugi Y."/>
            <person name="Saleh O."/>
            <person name="Blanc G."/>
            <person name="Decker E.L."/>
            <person name="van Gessel N."/>
            <person name="Grimwood J."/>
            <person name="Hayes R.D."/>
            <person name="Graham S.W."/>
            <person name="Gunter L.E."/>
            <person name="McDaniel S.F."/>
            <person name="Hoernstein S.N.W."/>
            <person name="Larsson A."/>
            <person name="Li F.W."/>
            <person name="Perroud P.F."/>
            <person name="Phillips J."/>
            <person name="Ranjan P."/>
            <person name="Rokshar D.S."/>
            <person name="Rothfels C.J."/>
            <person name="Schneider L."/>
            <person name="Shu S."/>
            <person name="Stevenson D.W."/>
            <person name="Thummler F."/>
            <person name="Tillich M."/>
            <person name="Villarreal Aguilar J.C."/>
            <person name="Widiez T."/>
            <person name="Wong G.K."/>
            <person name="Wymore A."/>
            <person name="Zhang Y."/>
            <person name="Zimmer A.D."/>
            <person name="Quatrano R.S."/>
            <person name="Mayer K.F.X."/>
            <person name="Goodstein D."/>
            <person name="Casacuberta J.M."/>
            <person name="Vandepoele K."/>
            <person name="Reski R."/>
            <person name="Cuming A.C."/>
            <person name="Tuskan G.A."/>
            <person name="Maumus F."/>
            <person name="Salse J."/>
            <person name="Schmutz J."/>
            <person name="Rensing S.A."/>
        </authorList>
    </citation>
    <scope>NUCLEOTIDE SEQUENCE [LARGE SCALE GENOMIC DNA]</scope>
    <source>
        <strain evidence="3 4">cv. Gransden 2004</strain>
    </source>
</reference>
<feature type="region of interest" description="Disordered" evidence="2">
    <location>
        <begin position="99"/>
        <end position="135"/>
    </location>
</feature>
<feature type="region of interest" description="Disordered" evidence="2">
    <location>
        <begin position="1"/>
        <end position="77"/>
    </location>
</feature>
<dbReference type="InterPro" id="IPR036163">
    <property type="entry name" value="HMA_dom_sf"/>
</dbReference>
<feature type="region of interest" description="Disordered" evidence="2">
    <location>
        <begin position="232"/>
        <end position="350"/>
    </location>
</feature>
<keyword evidence="4" id="KW-1185">Reference proteome</keyword>
<organism evidence="3 4">
    <name type="scientific">Physcomitrium patens</name>
    <name type="common">Spreading-leaved earth moss</name>
    <name type="synonym">Physcomitrella patens</name>
    <dbReference type="NCBI Taxonomy" id="3218"/>
    <lineage>
        <taxon>Eukaryota</taxon>
        <taxon>Viridiplantae</taxon>
        <taxon>Streptophyta</taxon>
        <taxon>Embryophyta</taxon>
        <taxon>Bryophyta</taxon>
        <taxon>Bryophytina</taxon>
        <taxon>Bryopsida</taxon>
        <taxon>Funariidae</taxon>
        <taxon>Funariales</taxon>
        <taxon>Funariaceae</taxon>
        <taxon>Physcomitrium</taxon>
    </lineage>
</organism>
<protein>
    <recommendedName>
        <fullName evidence="5">HMA domain-containing protein</fullName>
    </recommendedName>
</protein>
<feature type="compositionally biased region" description="Pro residues" evidence="2">
    <location>
        <begin position="278"/>
        <end position="291"/>
    </location>
</feature>
<feature type="compositionally biased region" description="Basic and acidic residues" evidence="2">
    <location>
        <begin position="30"/>
        <end position="43"/>
    </location>
</feature>
<dbReference type="SUPFAM" id="SSF55008">
    <property type="entry name" value="HMA, heavy metal-associated domain"/>
    <property type="match status" value="1"/>
</dbReference>
<dbReference type="Gene3D" id="3.30.70.100">
    <property type="match status" value="1"/>
</dbReference>